<keyword evidence="8" id="KW-0521">NADP</keyword>
<name>A0A6L3T747_9HYPH</name>
<comment type="catalytic activity">
    <reaction evidence="1 8">
        <text>GDP-alpha-D-mannose = GDP-4-dehydro-alpha-D-rhamnose + H2O</text>
        <dbReference type="Rhea" id="RHEA:23820"/>
        <dbReference type="ChEBI" id="CHEBI:15377"/>
        <dbReference type="ChEBI" id="CHEBI:57527"/>
        <dbReference type="ChEBI" id="CHEBI:57964"/>
        <dbReference type="EC" id="4.2.1.47"/>
    </reaction>
</comment>
<feature type="domain" description="NAD(P)-binding" evidence="9">
    <location>
        <begin position="5"/>
        <end position="313"/>
    </location>
</feature>
<evidence type="ECO:0000256" key="4">
    <source>
        <dbReference type="ARBA" id="ARBA00011989"/>
    </source>
</evidence>
<dbReference type="Proteomes" id="UP000474159">
    <property type="component" value="Unassembled WGS sequence"/>
</dbReference>
<comment type="similarity">
    <text evidence="3 8">Belongs to the NAD(P)-dependent epimerase/dehydratase family. GDP-mannose 4,6-dehydratase subfamily.</text>
</comment>
<dbReference type="InterPro" id="IPR006368">
    <property type="entry name" value="GDP_Man_deHydtase"/>
</dbReference>
<dbReference type="SUPFAM" id="SSF51735">
    <property type="entry name" value="NAD(P)-binding Rossmann-fold domains"/>
    <property type="match status" value="1"/>
</dbReference>
<dbReference type="InterPro" id="IPR016040">
    <property type="entry name" value="NAD(P)-bd_dom"/>
</dbReference>
<comment type="caution">
    <text evidence="8">Lacks conserved residue(s) required for the propagation of feature annotation.</text>
</comment>
<comment type="cofactor">
    <cofactor evidence="2 8">
        <name>NADP(+)</name>
        <dbReference type="ChEBI" id="CHEBI:58349"/>
    </cofactor>
</comment>
<evidence type="ECO:0000256" key="1">
    <source>
        <dbReference type="ARBA" id="ARBA00000188"/>
    </source>
</evidence>
<evidence type="ECO:0000259" key="9">
    <source>
        <dbReference type="Pfam" id="PF16363"/>
    </source>
</evidence>
<evidence type="ECO:0000256" key="2">
    <source>
        <dbReference type="ARBA" id="ARBA00001937"/>
    </source>
</evidence>
<keyword evidence="6 8" id="KW-0456">Lyase</keyword>
<accession>A0A6L3T747</accession>
<evidence type="ECO:0000256" key="3">
    <source>
        <dbReference type="ARBA" id="ARBA00009263"/>
    </source>
</evidence>
<protein>
    <recommendedName>
        <fullName evidence="4 8">GDP-mannose 4,6-dehydratase</fullName>
        <ecNumber evidence="4 8">4.2.1.47</ecNumber>
    </recommendedName>
    <alternativeName>
        <fullName evidence="8">GDP-D-mannose dehydratase</fullName>
    </alternativeName>
</protein>
<dbReference type="CDD" id="cd05260">
    <property type="entry name" value="GDP_MD_SDR_e"/>
    <property type="match status" value="1"/>
</dbReference>
<dbReference type="Gene3D" id="3.40.50.720">
    <property type="entry name" value="NAD(P)-binding Rossmann-like Domain"/>
    <property type="match status" value="1"/>
</dbReference>
<sequence>MKKALITGITGQDGAYLAQLLHQKGYEVHGLVRRSSTTDVNDLRLRWLGIVDDVTLVDGDLSDLSSLMRVVRSVQPDEVYNLAAQSFVKTSWQQPLLTGAVTGLGCANVLEAVRIEKPDARFYQASSSEMYGLIQEPMQSETTPFYPRSPYAAAKLYGHWMTVNYRESFGLHASSGILFNHESPLRGIEFVTRKVTDSVARIKLGLGHELRLGNIDAKRDWGHARDYVKAMWLMLQQDVADDYVVATGRTVTVRDMCRIAFDHVGLSMDKHLVIDPNLFRPAEVDVLLGNPGKAKAKLGWEPETTLEAMIQEMVDADLKRLAGVR</sequence>
<dbReference type="Pfam" id="PF16363">
    <property type="entry name" value="GDP_Man_Dehyd"/>
    <property type="match status" value="1"/>
</dbReference>
<reference evidence="10 11" key="1">
    <citation type="submission" date="2019-09" db="EMBL/GenBank/DDBJ databases">
        <title>YIM 48816 draft genome.</title>
        <authorList>
            <person name="Jiang L."/>
        </authorList>
    </citation>
    <scope>NUCLEOTIDE SEQUENCE [LARGE SCALE GENOMIC DNA]</scope>
    <source>
        <strain evidence="10 11">YIM 48816</strain>
    </source>
</reference>
<dbReference type="PANTHER" id="PTHR43715:SF1">
    <property type="entry name" value="GDP-MANNOSE 4,6 DEHYDRATASE"/>
    <property type="match status" value="1"/>
</dbReference>
<evidence type="ECO:0000256" key="7">
    <source>
        <dbReference type="ARBA" id="ARBA00059383"/>
    </source>
</evidence>
<evidence type="ECO:0000313" key="10">
    <source>
        <dbReference type="EMBL" id="KAB1081218.1"/>
    </source>
</evidence>
<gene>
    <name evidence="8 10" type="primary">gmd</name>
    <name evidence="10" type="ORF">F6X53_02615</name>
</gene>
<comment type="caution">
    <text evidence="10">The sequence shown here is derived from an EMBL/GenBank/DDBJ whole genome shotgun (WGS) entry which is preliminary data.</text>
</comment>
<keyword evidence="5" id="KW-0536">Nodulation</keyword>
<dbReference type="EMBL" id="VZZK01000002">
    <property type="protein sequence ID" value="KAB1081218.1"/>
    <property type="molecule type" value="Genomic_DNA"/>
</dbReference>
<dbReference type="GO" id="GO:0042351">
    <property type="term" value="P:'de novo' GDP-L-fucose biosynthetic process"/>
    <property type="evidence" value="ECO:0007669"/>
    <property type="project" value="TreeGrafter"/>
</dbReference>
<proteinExistence type="inferred from homology"/>
<keyword evidence="11" id="KW-1185">Reference proteome</keyword>
<dbReference type="FunFam" id="3.40.50.720:FF:000924">
    <property type="entry name" value="GDP-mannose 4,6 dehydratase"/>
    <property type="match status" value="1"/>
</dbReference>
<comment type="function">
    <text evidence="7 8">Catalyzes the conversion of GDP-D-mannose to GDP-4-dehydro-6-deoxy-D-mannose.</text>
</comment>
<dbReference type="HAMAP" id="MF_00955">
    <property type="entry name" value="GDP_Man_dehydratase"/>
    <property type="match status" value="1"/>
</dbReference>
<dbReference type="Gene3D" id="3.90.25.10">
    <property type="entry name" value="UDP-galactose 4-epimerase, domain 1"/>
    <property type="match status" value="1"/>
</dbReference>
<dbReference type="PANTHER" id="PTHR43715">
    <property type="entry name" value="GDP-MANNOSE 4,6-DEHYDRATASE"/>
    <property type="match status" value="1"/>
</dbReference>
<dbReference type="GO" id="GO:0008446">
    <property type="term" value="F:GDP-mannose 4,6-dehydratase activity"/>
    <property type="evidence" value="ECO:0007669"/>
    <property type="project" value="UniProtKB-UniRule"/>
</dbReference>
<evidence type="ECO:0000313" key="11">
    <source>
        <dbReference type="Proteomes" id="UP000474159"/>
    </source>
</evidence>
<evidence type="ECO:0000256" key="5">
    <source>
        <dbReference type="ARBA" id="ARBA00022458"/>
    </source>
</evidence>
<evidence type="ECO:0000256" key="6">
    <source>
        <dbReference type="ARBA" id="ARBA00023239"/>
    </source>
</evidence>
<dbReference type="OrthoDB" id="9779041at2"/>
<dbReference type="NCBIfam" id="TIGR01472">
    <property type="entry name" value="gmd"/>
    <property type="match status" value="1"/>
</dbReference>
<dbReference type="GO" id="GO:0070401">
    <property type="term" value="F:NADP+ binding"/>
    <property type="evidence" value="ECO:0007669"/>
    <property type="project" value="UniProtKB-UniRule"/>
</dbReference>
<dbReference type="RefSeq" id="WP_150996933.1">
    <property type="nucleotide sequence ID" value="NZ_BPQY01000234.1"/>
</dbReference>
<evidence type="ECO:0000256" key="8">
    <source>
        <dbReference type="HAMAP-Rule" id="MF_00955"/>
    </source>
</evidence>
<dbReference type="InterPro" id="IPR036291">
    <property type="entry name" value="NAD(P)-bd_dom_sf"/>
</dbReference>
<dbReference type="AlphaFoldDB" id="A0A6L3T747"/>
<dbReference type="EC" id="4.2.1.47" evidence="4 8"/>
<organism evidence="10 11">
    <name type="scientific">Methylobacterium soli</name>
    <dbReference type="NCBI Taxonomy" id="553447"/>
    <lineage>
        <taxon>Bacteria</taxon>
        <taxon>Pseudomonadati</taxon>
        <taxon>Pseudomonadota</taxon>
        <taxon>Alphaproteobacteria</taxon>
        <taxon>Hyphomicrobiales</taxon>
        <taxon>Methylobacteriaceae</taxon>
        <taxon>Methylobacterium</taxon>
    </lineage>
</organism>